<keyword evidence="2" id="KW-0732">Signal</keyword>
<feature type="compositionally biased region" description="Polar residues" evidence="1">
    <location>
        <begin position="168"/>
        <end position="177"/>
    </location>
</feature>
<reference evidence="3 4" key="1">
    <citation type="submission" date="2023-09" db="EMBL/GenBank/DDBJ databases">
        <title>Nesidiocoris tenuis whole genome shotgun sequence.</title>
        <authorList>
            <person name="Shibata T."/>
            <person name="Shimoda M."/>
            <person name="Kobayashi T."/>
            <person name="Uehara T."/>
        </authorList>
    </citation>
    <scope>NUCLEOTIDE SEQUENCE [LARGE SCALE GENOMIC DNA]</scope>
    <source>
        <strain evidence="3 4">Japan</strain>
    </source>
</reference>
<feature type="region of interest" description="Disordered" evidence="1">
    <location>
        <begin position="137"/>
        <end position="177"/>
    </location>
</feature>
<evidence type="ECO:0000313" key="3">
    <source>
        <dbReference type="EMBL" id="BES91754.1"/>
    </source>
</evidence>
<accession>A0ABN7AKM1</accession>
<dbReference type="Proteomes" id="UP001307889">
    <property type="component" value="Chromosome 3"/>
</dbReference>
<organism evidence="3 4">
    <name type="scientific">Nesidiocoris tenuis</name>
    <dbReference type="NCBI Taxonomy" id="355587"/>
    <lineage>
        <taxon>Eukaryota</taxon>
        <taxon>Metazoa</taxon>
        <taxon>Ecdysozoa</taxon>
        <taxon>Arthropoda</taxon>
        <taxon>Hexapoda</taxon>
        <taxon>Insecta</taxon>
        <taxon>Pterygota</taxon>
        <taxon>Neoptera</taxon>
        <taxon>Paraneoptera</taxon>
        <taxon>Hemiptera</taxon>
        <taxon>Heteroptera</taxon>
        <taxon>Panheteroptera</taxon>
        <taxon>Cimicomorpha</taxon>
        <taxon>Miridae</taxon>
        <taxon>Dicyphina</taxon>
        <taxon>Nesidiocoris</taxon>
    </lineage>
</organism>
<proteinExistence type="predicted"/>
<sequence length="191" mass="19306">MTSQIARILLLAALAFAVPAEGREKRAYGSGSASPGSYASSSSSGGSFGGGFPSFGSDPYQIHQQILNQIQRLQEENLRLSSQFAGASPQNGIASAFASGNIGPQGGYGSAGVSPPDPGSLFVRFGDTAPGSVPIGSIAGNIPPPSGSVYGISTSSQSGSTTINGQTKSYKTSEVTVNDNGKITTYKAHNP</sequence>
<feature type="compositionally biased region" description="Low complexity" evidence="1">
    <location>
        <begin position="147"/>
        <end position="167"/>
    </location>
</feature>
<name>A0ABN7AKM1_9HEMI</name>
<feature type="signal peptide" evidence="2">
    <location>
        <begin position="1"/>
        <end position="22"/>
    </location>
</feature>
<dbReference type="EMBL" id="AP028911">
    <property type="protein sequence ID" value="BES91754.1"/>
    <property type="molecule type" value="Genomic_DNA"/>
</dbReference>
<evidence type="ECO:0000256" key="1">
    <source>
        <dbReference type="SAM" id="MobiDB-lite"/>
    </source>
</evidence>
<feature type="chain" id="PRO_5045469365" evidence="2">
    <location>
        <begin position="23"/>
        <end position="191"/>
    </location>
</feature>
<evidence type="ECO:0000256" key="2">
    <source>
        <dbReference type="SAM" id="SignalP"/>
    </source>
</evidence>
<evidence type="ECO:0000313" key="4">
    <source>
        <dbReference type="Proteomes" id="UP001307889"/>
    </source>
</evidence>
<feature type="region of interest" description="Disordered" evidence="1">
    <location>
        <begin position="26"/>
        <end position="45"/>
    </location>
</feature>
<protein>
    <submittedName>
        <fullName evidence="3">Uncharacterized protein</fullName>
    </submittedName>
</protein>
<gene>
    <name evidence="3" type="ORF">NTJ_04562</name>
</gene>
<feature type="compositionally biased region" description="Low complexity" evidence="1">
    <location>
        <begin position="28"/>
        <end position="45"/>
    </location>
</feature>
<keyword evidence="4" id="KW-1185">Reference proteome</keyword>